<dbReference type="EMBL" id="JARJCW010000043">
    <property type="protein sequence ID" value="KAJ7205514.1"/>
    <property type="molecule type" value="Genomic_DNA"/>
</dbReference>
<reference evidence="2" key="1">
    <citation type="submission" date="2023-03" db="EMBL/GenBank/DDBJ databases">
        <title>Massive genome expansion in bonnet fungi (Mycena s.s.) driven by repeated elements and novel gene families across ecological guilds.</title>
        <authorList>
            <consortium name="Lawrence Berkeley National Laboratory"/>
            <person name="Harder C.B."/>
            <person name="Miyauchi S."/>
            <person name="Viragh M."/>
            <person name="Kuo A."/>
            <person name="Thoen E."/>
            <person name="Andreopoulos B."/>
            <person name="Lu D."/>
            <person name="Skrede I."/>
            <person name="Drula E."/>
            <person name="Henrissat B."/>
            <person name="Morin E."/>
            <person name="Kohler A."/>
            <person name="Barry K."/>
            <person name="LaButti K."/>
            <person name="Morin E."/>
            <person name="Salamov A."/>
            <person name="Lipzen A."/>
            <person name="Mereny Z."/>
            <person name="Hegedus B."/>
            <person name="Baldrian P."/>
            <person name="Stursova M."/>
            <person name="Weitz H."/>
            <person name="Taylor A."/>
            <person name="Grigoriev I.V."/>
            <person name="Nagy L.G."/>
            <person name="Martin F."/>
            <person name="Kauserud H."/>
        </authorList>
    </citation>
    <scope>NUCLEOTIDE SEQUENCE</scope>
    <source>
        <strain evidence="2">9144</strain>
    </source>
</reference>
<proteinExistence type="predicted"/>
<evidence type="ECO:0000256" key="1">
    <source>
        <dbReference type="SAM" id="SignalP"/>
    </source>
</evidence>
<dbReference type="AlphaFoldDB" id="A0AAD6V8Y3"/>
<keyword evidence="1" id="KW-0732">Signal</keyword>
<accession>A0AAD6V8Y3</accession>
<sequence>MHHFQLAVMLFVALASAVPTEMLKREPLGVVHCDLACRPVDCGDRPVTFRDCFGNPCGCAD</sequence>
<gene>
    <name evidence="2" type="ORF">GGX14DRAFT_568855</name>
</gene>
<dbReference type="Proteomes" id="UP001219525">
    <property type="component" value="Unassembled WGS sequence"/>
</dbReference>
<name>A0AAD6V8Y3_9AGAR</name>
<feature type="signal peptide" evidence="1">
    <location>
        <begin position="1"/>
        <end position="17"/>
    </location>
</feature>
<protein>
    <submittedName>
        <fullName evidence="2">Uncharacterized protein</fullName>
    </submittedName>
</protein>
<evidence type="ECO:0000313" key="2">
    <source>
        <dbReference type="EMBL" id="KAJ7205514.1"/>
    </source>
</evidence>
<comment type="caution">
    <text evidence="2">The sequence shown here is derived from an EMBL/GenBank/DDBJ whole genome shotgun (WGS) entry which is preliminary data.</text>
</comment>
<evidence type="ECO:0000313" key="3">
    <source>
        <dbReference type="Proteomes" id="UP001219525"/>
    </source>
</evidence>
<feature type="chain" id="PRO_5042067538" evidence="1">
    <location>
        <begin position="18"/>
        <end position="61"/>
    </location>
</feature>
<keyword evidence="3" id="KW-1185">Reference proteome</keyword>
<organism evidence="2 3">
    <name type="scientific">Mycena pura</name>
    <dbReference type="NCBI Taxonomy" id="153505"/>
    <lineage>
        <taxon>Eukaryota</taxon>
        <taxon>Fungi</taxon>
        <taxon>Dikarya</taxon>
        <taxon>Basidiomycota</taxon>
        <taxon>Agaricomycotina</taxon>
        <taxon>Agaricomycetes</taxon>
        <taxon>Agaricomycetidae</taxon>
        <taxon>Agaricales</taxon>
        <taxon>Marasmiineae</taxon>
        <taxon>Mycenaceae</taxon>
        <taxon>Mycena</taxon>
    </lineage>
</organism>